<proteinExistence type="predicted"/>
<evidence type="ECO:0000313" key="1">
    <source>
        <dbReference type="EMBL" id="MCI27257.1"/>
    </source>
</evidence>
<keyword evidence="2" id="KW-1185">Reference proteome</keyword>
<protein>
    <submittedName>
        <fullName evidence="1">Uncharacterized protein</fullName>
    </submittedName>
</protein>
<accession>A0A392QTD4</accession>
<sequence length="73" mass="8455">MQGSTTRKLEVASENEVEKMILTTVQKSAGKSSGCKNPQEKPWKYLRNFLKQKNPQEITLSGKIRRKRKTENF</sequence>
<reference evidence="1 2" key="1">
    <citation type="journal article" date="2018" name="Front. Plant Sci.">
        <title>Red Clover (Trifolium pratense) and Zigzag Clover (T. medium) - A Picture of Genomic Similarities and Differences.</title>
        <authorList>
            <person name="Dluhosova J."/>
            <person name="Istvanek J."/>
            <person name="Nedelnik J."/>
            <person name="Repkova J."/>
        </authorList>
    </citation>
    <scope>NUCLEOTIDE SEQUENCE [LARGE SCALE GENOMIC DNA]</scope>
    <source>
        <strain evidence="2">cv. 10/8</strain>
        <tissue evidence="1">Leaf</tissue>
    </source>
</reference>
<dbReference type="Proteomes" id="UP000265520">
    <property type="component" value="Unassembled WGS sequence"/>
</dbReference>
<dbReference type="EMBL" id="LXQA010158270">
    <property type="protein sequence ID" value="MCI27257.1"/>
    <property type="molecule type" value="Genomic_DNA"/>
</dbReference>
<organism evidence="1 2">
    <name type="scientific">Trifolium medium</name>
    <dbReference type="NCBI Taxonomy" id="97028"/>
    <lineage>
        <taxon>Eukaryota</taxon>
        <taxon>Viridiplantae</taxon>
        <taxon>Streptophyta</taxon>
        <taxon>Embryophyta</taxon>
        <taxon>Tracheophyta</taxon>
        <taxon>Spermatophyta</taxon>
        <taxon>Magnoliopsida</taxon>
        <taxon>eudicotyledons</taxon>
        <taxon>Gunneridae</taxon>
        <taxon>Pentapetalae</taxon>
        <taxon>rosids</taxon>
        <taxon>fabids</taxon>
        <taxon>Fabales</taxon>
        <taxon>Fabaceae</taxon>
        <taxon>Papilionoideae</taxon>
        <taxon>50 kb inversion clade</taxon>
        <taxon>NPAAA clade</taxon>
        <taxon>Hologalegina</taxon>
        <taxon>IRL clade</taxon>
        <taxon>Trifolieae</taxon>
        <taxon>Trifolium</taxon>
    </lineage>
</organism>
<comment type="caution">
    <text evidence="1">The sequence shown here is derived from an EMBL/GenBank/DDBJ whole genome shotgun (WGS) entry which is preliminary data.</text>
</comment>
<evidence type="ECO:0000313" key="2">
    <source>
        <dbReference type="Proteomes" id="UP000265520"/>
    </source>
</evidence>
<dbReference type="AlphaFoldDB" id="A0A392QTD4"/>
<name>A0A392QTD4_9FABA</name>